<keyword evidence="1" id="KW-0472">Membrane</keyword>
<dbReference type="InParanoid" id="A0A059C7R5"/>
<reference evidence="2" key="1">
    <citation type="submission" date="2013-07" db="EMBL/GenBank/DDBJ databases">
        <title>The genome of Eucalyptus grandis.</title>
        <authorList>
            <person name="Schmutz J."/>
            <person name="Hayes R."/>
            <person name="Myburg A."/>
            <person name="Tuskan G."/>
            <person name="Grattapaglia D."/>
            <person name="Rokhsar D.S."/>
        </authorList>
    </citation>
    <scope>NUCLEOTIDE SEQUENCE</scope>
    <source>
        <tissue evidence="2">Leaf extractions</tissue>
    </source>
</reference>
<proteinExistence type="predicted"/>
<keyword evidence="1" id="KW-1133">Transmembrane helix</keyword>
<dbReference type="Gramene" id="KCW73955">
    <property type="protein sequence ID" value="KCW73955"/>
    <property type="gene ID" value="EUGRSUZ_E02549"/>
</dbReference>
<name>A0A059C7R5_EUCGR</name>
<evidence type="ECO:0000313" key="2">
    <source>
        <dbReference type="EMBL" id="KCW73955.1"/>
    </source>
</evidence>
<evidence type="ECO:0000256" key="1">
    <source>
        <dbReference type="SAM" id="Phobius"/>
    </source>
</evidence>
<organism evidence="2">
    <name type="scientific">Eucalyptus grandis</name>
    <name type="common">Flooded gum</name>
    <dbReference type="NCBI Taxonomy" id="71139"/>
    <lineage>
        <taxon>Eukaryota</taxon>
        <taxon>Viridiplantae</taxon>
        <taxon>Streptophyta</taxon>
        <taxon>Embryophyta</taxon>
        <taxon>Tracheophyta</taxon>
        <taxon>Spermatophyta</taxon>
        <taxon>Magnoliopsida</taxon>
        <taxon>eudicotyledons</taxon>
        <taxon>Gunneridae</taxon>
        <taxon>Pentapetalae</taxon>
        <taxon>rosids</taxon>
        <taxon>malvids</taxon>
        <taxon>Myrtales</taxon>
        <taxon>Myrtaceae</taxon>
        <taxon>Myrtoideae</taxon>
        <taxon>Eucalypteae</taxon>
        <taxon>Eucalyptus</taxon>
    </lineage>
</organism>
<feature type="transmembrane region" description="Helical" evidence="1">
    <location>
        <begin position="27"/>
        <end position="45"/>
    </location>
</feature>
<keyword evidence="1" id="KW-0812">Transmembrane</keyword>
<dbReference type="AlphaFoldDB" id="A0A059C7R5"/>
<gene>
    <name evidence="2" type="ORF">EUGRSUZ_E02549</name>
</gene>
<sequence length="94" mass="10930">MISVIQPSLHGQIERCSCRAHPQLQRLIVILTMFLFFSFFVFPTLKDSISSESRNFLLERVLSKNSLRDQILVMNRVPVIVIAKREVLVFVQKI</sequence>
<accession>A0A059C7R5</accession>
<protein>
    <submittedName>
        <fullName evidence="2">Uncharacterized protein</fullName>
    </submittedName>
</protein>
<dbReference type="EMBL" id="KK198757">
    <property type="protein sequence ID" value="KCW73955.1"/>
    <property type="molecule type" value="Genomic_DNA"/>
</dbReference>